<gene>
    <name evidence="10" type="ORF">SAMN05518684_10781</name>
</gene>
<organism evidence="10 11">
    <name type="scientific">Salipaludibacillus aurantiacus</name>
    <dbReference type="NCBI Taxonomy" id="1601833"/>
    <lineage>
        <taxon>Bacteria</taxon>
        <taxon>Bacillati</taxon>
        <taxon>Bacillota</taxon>
        <taxon>Bacilli</taxon>
        <taxon>Bacillales</taxon>
        <taxon>Bacillaceae</taxon>
    </lineage>
</organism>
<dbReference type="PROSITE" id="PS52035">
    <property type="entry name" value="PEPTIDASE_M14"/>
    <property type="match status" value="1"/>
</dbReference>
<feature type="compositionally biased region" description="Basic and acidic residues" evidence="8">
    <location>
        <begin position="465"/>
        <end position="484"/>
    </location>
</feature>
<feature type="region of interest" description="Disordered" evidence="8">
    <location>
        <begin position="465"/>
        <end position="504"/>
    </location>
</feature>
<keyword evidence="11" id="KW-1185">Reference proteome</keyword>
<evidence type="ECO:0000313" key="11">
    <source>
        <dbReference type="Proteomes" id="UP000198571"/>
    </source>
</evidence>
<dbReference type="Gene3D" id="3.40.630.10">
    <property type="entry name" value="Zn peptidases"/>
    <property type="match status" value="1"/>
</dbReference>
<comment type="cofactor">
    <cofactor evidence="1">
        <name>Zn(2+)</name>
        <dbReference type="ChEBI" id="CHEBI:29105"/>
    </cofactor>
</comment>
<evidence type="ECO:0000256" key="3">
    <source>
        <dbReference type="ARBA" id="ARBA00022670"/>
    </source>
</evidence>
<feature type="active site" description="Proton donor/acceptor" evidence="7">
    <location>
        <position position="423"/>
    </location>
</feature>
<feature type="compositionally biased region" description="Acidic residues" evidence="8">
    <location>
        <begin position="485"/>
        <end position="504"/>
    </location>
</feature>
<dbReference type="SUPFAM" id="SSF52025">
    <property type="entry name" value="PA domain"/>
    <property type="match status" value="1"/>
</dbReference>
<evidence type="ECO:0000256" key="8">
    <source>
        <dbReference type="SAM" id="MobiDB-lite"/>
    </source>
</evidence>
<dbReference type="Proteomes" id="UP000198571">
    <property type="component" value="Unassembled WGS sequence"/>
</dbReference>
<dbReference type="STRING" id="1601833.SAMN05518684_10781"/>
<keyword evidence="4" id="KW-0378">Hydrolase</keyword>
<dbReference type="Pfam" id="PF02225">
    <property type="entry name" value="PA"/>
    <property type="match status" value="1"/>
</dbReference>
<dbReference type="PANTHER" id="PTHR11705:SF143">
    <property type="entry name" value="SLL0236 PROTEIN"/>
    <property type="match status" value="1"/>
</dbReference>
<dbReference type="GO" id="GO:0006508">
    <property type="term" value="P:proteolysis"/>
    <property type="evidence" value="ECO:0007669"/>
    <property type="project" value="UniProtKB-KW"/>
</dbReference>
<dbReference type="EMBL" id="FOGT01000007">
    <property type="protein sequence ID" value="SES06400.1"/>
    <property type="molecule type" value="Genomic_DNA"/>
</dbReference>
<dbReference type="RefSeq" id="WP_093051334.1">
    <property type="nucleotide sequence ID" value="NZ_FOGT01000007.1"/>
</dbReference>
<dbReference type="SUPFAM" id="SSF53187">
    <property type="entry name" value="Zn-dependent exopeptidases"/>
    <property type="match status" value="1"/>
</dbReference>
<dbReference type="InterPro" id="IPR000834">
    <property type="entry name" value="Peptidase_M14"/>
</dbReference>
<proteinExistence type="inferred from homology"/>
<dbReference type="GO" id="GO:0004181">
    <property type="term" value="F:metallocarboxypeptidase activity"/>
    <property type="evidence" value="ECO:0007669"/>
    <property type="project" value="InterPro"/>
</dbReference>
<evidence type="ECO:0000313" key="10">
    <source>
        <dbReference type="EMBL" id="SES06400.1"/>
    </source>
</evidence>
<dbReference type="PANTHER" id="PTHR11705">
    <property type="entry name" value="PROTEASE FAMILY M14 CARBOXYPEPTIDASE A,B"/>
    <property type="match status" value="1"/>
</dbReference>
<keyword evidence="3" id="KW-0645">Protease</keyword>
<dbReference type="InterPro" id="IPR003137">
    <property type="entry name" value="PA_domain"/>
</dbReference>
<dbReference type="GO" id="GO:0008270">
    <property type="term" value="F:zinc ion binding"/>
    <property type="evidence" value="ECO:0007669"/>
    <property type="project" value="InterPro"/>
</dbReference>
<dbReference type="Pfam" id="PF00246">
    <property type="entry name" value="Peptidase_M14"/>
    <property type="match status" value="1"/>
</dbReference>
<sequence>MKKILTAALTLLLLLVFALPVVGSSTPGGPFLPGKANHNTEGFMSNEQLEKALNQIEANSKGTMELDVIGHSGTGTEIFMAKVGNGSESIMIQNQQHGNEPHGAEAAINILRFLTSERQEAKELREQITVYMLPRVNPDGAELGIRTNGDWRAPNHFTSHGFFTSSVPGWDINRYHWFDWEDSTLFQYNHAGIYSEEFGLINGRSLTGTPREYDGVEGYLVDVGFGTSEEYTDEVKEKVEGNIALVSRGQNSFTNKAANAYEAGALGVVAYNDEPELSSFAISSDIPVMYTFQKFGEQLVEALEDGEDIYVDFQNSYPENPVPEAQAVVDAYKKYEPKLMLDLHNQFSYVDEDERAVTSSILWPTNPHVPDDALEMSKQMAVVVMDHMEQYGYANVNKFPGGDAPEIARNAYGLAGSGNLLIEIRGQTQSEVGQTSNGMLTRHAQEQVMSVIRAAADGSLYEADATRADTDLPTVRDRYRKDLPSEEEAEESVPREYEEEEEVE</sequence>
<keyword evidence="6" id="KW-0482">Metalloprotease</keyword>
<comment type="similarity">
    <text evidence="2 7">Belongs to the peptidase M14 family.</text>
</comment>
<accession>A0A1H9UA16</accession>
<evidence type="ECO:0000256" key="6">
    <source>
        <dbReference type="ARBA" id="ARBA00023049"/>
    </source>
</evidence>
<dbReference type="Gene3D" id="3.50.30.30">
    <property type="match status" value="1"/>
</dbReference>
<dbReference type="OrthoDB" id="9758209at2"/>
<reference evidence="11" key="1">
    <citation type="submission" date="2016-10" db="EMBL/GenBank/DDBJ databases">
        <authorList>
            <person name="Varghese N."/>
            <person name="Submissions S."/>
        </authorList>
    </citation>
    <scope>NUCLEOTIDE SEQUENCE [LARGE SCALE GENOMIC DNA]</scope>
    <source>
        <strain evidence="11">S9</strain>
    </source>
</reference>
<dbReference type="AlphaFoldDB" id="A0A1H9UA16"/>
<keyword evidence="5" id="KW-0862">Zinc</keyword>
<dbReference type="SMART" id="SM00631">
    <property type="entry name" value="Zn_pept"/>
    <property type="match status" value="1"/>
</dbReference>
<evidence type="ECO:0000256" key="7">
    <source>
        <dbReference type="PROSITE-ProRule" id="PRU01379"/>
    </source>
</evidence>
<evidence type="ECO:0000259" key="9">
    <source>
        <dbReference type="PROSITE" id="PS52035"/>
    </source>
</evidence>
<dbReference type="GO" id="GO:0005615">
    <property type="term" value="C:extracellular space"/>
    <property type="evidence" value="ECO:0007669"/>
    <property type="project" value="TreeGrafter"/>
</dbReference>
<dbReference type="InterPro" id="IPR046450">
    <property type="entry name" value="PA_dom_sf"/>
</dbReference>
<protein>
    <submittedName>
        <fullName evidence="10">PA domain-containing protein</fullName>
    </submittedName>
</protein>
<evidence type="ECO:0000256" key="1">
    <source>
        <dbReference type="ARBA" id="ARBA00001947"/>
    </source>
</evidence>
<feature type="domain" description="Peptidase M14" evidence="9">
    <location>
        <begin position="42"/>
        <end position="446"/>
    </location>
</feature>
<evidence type="ECO:0000256" key="5">
    <source>
        <dbReference type="ARBA" id="ARBA00022833"/>
    </source>
</evidence>
<name>A0A1H9UA16_9BACI</name>
<evidence type="ECO:0000256" key="4">
    <source>
        <dbReference type="ARBA" id="ARBA00022801"/>
    </source>
</evidence>
<evidence type="ECO:0000256" key="2">
    <source>
        <dbReference type="ARBA" id="ARBA00005988"/>
    </source>
</evidence>